<evidence type="ECO:0000256" key="3">
    <source>
        <dbReference type="ARBA" id="ARBA00022723"/>
    </source>
</evidence>
<sequence>MSSQDAPILEGRAVSNGIPAPNLDLPLPDRPEIITGNLLKLTELAPNPRTKFIFHNLISKLHEFVSETNITTEEWMATINFLTRTGQICTPIRQEFILLSDVLGVSALVDALNNPLVGKSTESSVLGPFFTEDAPDVAQGDSIASEGKGDYMYVEGRVLTTEGIPIPDAVIETWETDANGFYDTQYAGRTQADCRGRLRSGPDGSFGYRAVVPVAYPIPGDGPVGDLLLHLGRHNMRPNHLHMMIEAPGFKKLTTALYPDGDPYITSDAVFGVKKSLVVNLSDVEDPAEARKRGFPQDKKFKLLQFDIILVTEAESAAAQAQRAKEAA</sequence>
<evidence type="ECO:0000259" key="7">
    <source>
        <dbReference type="Pfam" id="PF00775"/>
    </source>
</evidence>
<feature type="domain" description="Catechol dioxygenase N-terminal" evidence="8">
    <location>
        <begin position="47"/>
        <end position="115"/>
    </location>
</feature>
<dbReference type="Proteomes" id="UP000030671">
    <property type="component" value="Unassembled WGS sequence"/>
</dbReference>
<dbReference type="GO" id="GO:0009712">
    <property type="term" value="P:catechol-containing compound metabolic process"/>
    <property type="evidence" value="ECO:0007669"/>
    <property type="project" value="InterPro"/>
</dbReference>
<dbReference type="PANTHER" id="PTHR33711">
    <property type="entry name" value="DIOXYGENASE, PUTATIVE (AFU_ORTHOLOGUE AFUA_2G02910)-RELATED"/>
    <property type="match status" value="1"/>
</dbReference>
<evidence type="ECO:0000256" key="4">
    <source>
        <dbReference type="ARBA" id="ARBA00022964"/>
    </source>
</evidence>
<feature type="domain" description="Intradiol ring-cleavage dioxygenases" evidence="7">
    <location>
        <begin position="127"/>
        <end position="310"/>
    </location>
</feature>
<evidence type="ECO:0000256" key="2">
    <source>
        <dbReference type="ARBA" id="ARBA00007825"/>
    </source>
</evidence>
<dbReference type="PANTHER" id="PTHR33711:SF7">
    <property type="entry name" value="INTRADIOL RING-CLEAVAGE DIOXYGENASES DOMAIN-CONTAINING PROTEIN-RELATED"/>
    <property type="match status" value="1"/>
</dbReference>
<accession>W4JWA5</accession>
<dbReference type="GeneID" id="20674314"/>
<protein>
    <recommendedName>
        <fullName evidence="11">Intradiol ring-cleavage dioxygenases domain-containing protein</fullName>
    </recommendedName>
</protein>
<keyword evidence="10" id="KW-1185">Reference proteome</keyword>
<evidence type="ECO:0000313" key="9">
    <source>
        <dbReference type="EMBL" id="ETW77838.1"/>
    </source>
</evidence>
<gene>
    <name evidence="9" type="ORF">HETIRDRAFT_429046</name>
</gene>
<organism evidence="9 10">
    <name type="scientific">Heterobasidion irregulare (strain TC 32-1)</name>
    <dbReference type="NCBI Taxonomy" id="747525"/>
    <lineage>
        <taxon>Eukaryota</taxon>
        <taxon>Fungi</taxon>
        <taxon>Dikarya</taxon>
        <taxon>Basidiomycota</taxon>
        <taxon>Agaricomycotina</taxon>
        <taxon>Agaricomycetes</taxon>
        <taxon>Russulales</taxon>
        <taxon>Bondarzewiaceae</taxon>
        <taxon>Heterobasidion</taxon>
        <taxon>Heterobasidion annosum species complex</taxon>
    </lineage>
</organism>
<dbReference type="KEGG" id="hir:HETIRDRAFT_429046"/>
<evidence type="ECO:0008006" key="11">
    <source>
        <dbReference type="Google" id="ProtNLM"/>
    </source>
</evidence>
<dbReference type="Gene3D" id="2.60.130.10">
    <property type="entry name" value="Aromatic compound dioxygenase"/>
    <property type="match status" value="1"/>
</dbReference>
<comment type="similarity">
    <text evidence="2">Belongs to the intradiol ring-cleavage dioxygenase family.</text>
</comment>
<keyword evidence="4" id="KW-0223">Dioxygenase</keyword>
<dbReference type="HOGENOM" id="CLU_046727_2_0_1"/>
<comment type="cofactor">
    <cofactor evidence="1">
        <name>Fe(3+)</name>
        <dbReference type="ChEBI" id="CHEBI:29034"/>
    </cofactor>
</comment>
<evidence type="ECO:0000256" key="1">
    <source>
        <dbReference type="ARBA" id="ARBA00001965"/>
    </source>
</evidence>
<name>W4JWA5_HETIT</name>
<dbReference type="Pfam" id="PF04444">
    <property type="entry name" value="Dioxygenase_N"/>
    <property type="match status" value="1"/>
</dbReference>
<keyword evidence="5" id="KW-0560">Oxidoreductase</keyword>
<dbReference type="OrthoDB" id="5238185at2759"/>
<dbReference type="InterPro" id="IPR050770">
    <property type="entry name" value="Intradiol_RC_Dioxygenase"/>
</dbReference>
<dbReference type="InterPro" id="IPR015889">
    <property type="entry name" value="Intradiol_dOase_core"/>
</dbReference>
<keyword evidence="3" id="KW-0479">Metal-binding</keyword>
<evidence type="ECO:0000256" key="6">
    <source>
        <dbReference type="ARBA" id="ARBA00023004"/>
    </source>
</evidence>
<dbReference type="eggNOG" id="ENOG502QWDJ">
    <property type="taxonomic scope" value="Eukaryota"/>
</dbReference>
<proteinExistence type="inferred from homology"/>
<dbReference type="InParanoid" id="W4JWA5"/>
<evidence type="ECO:0000256" key="5">
    <source>
        <dbReference type="ARBA" id="ARBA00023002"/>
    </source>
</evidence>
<evidence type="ECO:0000259" key="8">
    <source>
        <dbReference type="Pfam" id="PF04444"/>
    </source>
</evidence>
<dbReference type="Pfam" id="PF00775">
    <property type="entry name" value="Dioxygenase_C"/>
    <property type="match status" value="1"/>
</dbReference>
<dbReference type="RefSeq" id="XP_009549859.1">
    <property type="nucleotide sequence ID" value="XM_009551564.1"/>
</dbReference>
<keyword evidence="6" id="KW-0408">Iron</keyword>
<dbReference type="GO" id="GO:0018576">
    <property type="term" value="F:catechol 1,2-dioxygenase activity"/>
    <property type="evidence" value="ECO:0007669"/>
    <property type="project" value="InterPro"/>
</dbReference>
<evidence type="ECO:0000313" key="10">
    <source>
        <dbReference type="Proteomes" id="UP000030671"/>
    </source>
</evidence>
<dbReference type="InterPro" id="IPR000627">
    <property type="entry name" value="Intradiol_dOase_C"/>
</dbReference>
<reference evidence="9 10" key="1">
    <citation type="journal article" date="2012" name="New Phytol.">
        <title>Insight into trade-off between wood decay and parasitism from the genome of a fungal forest pathogen.</title>
        <authorList>
            <person name="Olson A."/>
            <person name="Aerts A."/>
            <person name="Asiegbu F."/>
            <person name="Belbahri L."/>
            <person name="Bouzid O."/>
            <person name="Broberg A."/>
            <person name="Canback B."/>
            <person name="Coutinho P.M."/>
            <person name="Cullen D."/>
            <person name="Dalman K."/>
            <person name="Deflorio G."/>
            <person name="van Diepen L.T."/>
            <person name="Dunand C."/>
            <person name="Duplessis S."/>
            <person name="Durling M."/>
            <person name="Gonthier P."/>
            <person name="Grimwood J."/>
            <person name="Fossdal C.G."/>
            <person name="Hansson D."/>
            <person name="Henrissat B."/>
            <person name="Hietala A."/>
            <person name="Himmelstrand K."/>
            <person name="Hoffmeister D."/>
            <person name="Hogberg N."/>
            <person name="James T.Y."/>
            <person name="Karlsson M."/>
            <person name="Kohler A."/>
            <person name="Kues U."/>
            <person name="Lee Y.H."/>
            <person name="Lin Y.C."/>
            <person name="Lind M."/>
            <person name="Lindquist E."/>
            <person name="Lombard V."/>
            <person name="Lucas S."/>
            <person name="Lunden K."/>
            <person name="Morin E."/>
            <person name="Murat C."/>
            <person name="Park J."/>
            <person name="Raffaello T."/>
            <person name="Rouze P."/>
            <person name="Salamov A."/>
            <person name="Schmutz J."/>
            <person name="Solheim H."/>
            <person name="Stahlberg J."/>
            <person name="Velez H."/>
            <person name="de Vries R.P."/>
            <person name="Wiebenga A."/>
            <person name="Woodward S."/>
            <person name="Yakovlev I."/>
            <person name="Garbelotto M."/>
            <person name="Martin F."/>
            <person name="Grigoriev I.V."/>
            <person name="Stenlid J."/>
        </authorList>
    </citation>
    <scope>NUCLEOTIDE SEQUENCE [LARGE SCALE GENOMIC DNA]</scope>
    <source>
        <strain evidence="9 10">TC 32-1</strain>
    </source>
</reference>
<dbReference type="SUPFAM" id="SSF49482">
    <property type="entry name" value="Aromatic compound dioxygenase"/>
    <property type="match status" value="1"/>
</dbReference>
<dbReference type="InterPro" id="IPR007535">
    <property type="entry name" value="Catechol_dOase_N"/>
</dbReference>
<dbReference type="EMBL" id="KI925462">
    <property type="protein sequence ID" value="ETW77838.1"/>
    <property type="molecule type" value="Genomic_DNA"/>
</dbReference>
<dbReference type="GO" id="GO:0008199">
    <property type="term" value="F:ferric iron binding"/>
    <property type="evidence" value="ECO:0007669"/>
    <property type="project" value="InterPro"/>
</dbReference>
<dbReference type="AlphaFoldDB" id="W4JWA5"/>